<proteinExistence type="inferred from homology"/>
<reference evidence="9" key="2">
    <citation type="submission" date="2025-05" db="UniProtKB">
        <authorList>
            <consortium name="EnsemblMetazoa"/>
        </authorList>
    </citation>
    <scope>IDENTIFICATION</scope>
    <source>
        <strain evidence="9">Foshan</strain>
    </source>
</reference>
<evidence type="ECO:0000256" key="6">
    <source>
        <dbReference type="ARBA" id="ARBA00022725"/>
    </source>
</evidence>
<protein>
    <submittedName>
        <fullName evidence="9">Uncharacterized protein</fullName>
    </submittedName>
</protein>
<keyword evidence="7" id="KW-1015">Disulfide bond</keyword>
<dbReference type="PANTHER" id="PTHR21066:SF17">
    <property type="entry name" value="AGAP011368-PA"/>
    <property type="match status" value="1"/>
</dbReference>
<evidence type="ECO:0000256" key="7">
    <source>
        <dbReference type="ARBA" id="ARBA00023157"/>
    </source>
</evidence>
<evidence type="ECO:0000256" key="4">
    <source>
        <dbReference type="ARBA" id="ARBA00022525"/>
    </source>
</evidence>
<dbReference type="Proteomes" id="UP000069940">
    <property type="component" value="Unassembled WGS sequence"/>
</dbReference>
<evidence type="ECO:0000256" key="8">
    <source>
        <dbReference type="SAM" id="SignalP"/>
    </source>
</evidence>
<dbReference type="EnsemblMetazoa" id="AALFPA23_021901.R32433">
    <property type="protein sequence ID" value="AALFPA23_021901.P32433"/>
    <property type="gene ID" value="AALFPA23_021901"/>
</dbReference>
<organism evidence="9 10">
    <name type="scientific">Aedes albopictus</name>
    <name type="common">Asian tiger mosquito</name>
    <name type="synonym">Stegomyia albopicta</name>
    <dbReference type="NCBI Taxonomy" id="7160"/>
    <lineage>
        <taxon>Eukaryota</taxon>
        <taxon>Metazoa</taxon>
        <taxon>Ecdysozoa</taxon>
        <taxon>Arthropoda</taxon>
        <taxon>Hexapoda</taxon>
        <taxon>Insecta</taxon>
        <taxon>Pterygota</taxon>
        <taxon>Neoptera</taxon>
        <taxon>Endopterygota</taxon>
        <taxon>Diptera</taxon>
        <taxon>Nematocera</taxon>
        <taxon>Culicoidea</taxon>
        <taxon>Culicidae</taxon>
        <taxon>Culicinae</taxon>
        <taxon>Aedini</taxon>
        <taxon>Aedes</taxon>
        <taxon>Stegomyia</taxon>
    </lineage>
</organism>
<evidence type="ECO:0000313" key="9">
    <source>
        <dbReference type="EnsemblMetazoa" id="AALFPA23_021901.P32433"/>
    </source>
</evidence>
<reference evidence="10" key="1">
    <citation type="journal article" date="2015" name="Proc. Natl. Acad. Sci. U.S.A.">
        <title>Genome sequence of the Asian Tiger mosquito, Aedes albopictus, reveals insights into its biology, genetics, and evolution.</title>
        <authorList>
            <person name="Chen X.G."/>
            <person name="Jiang X."/>
            <person name="Gu J."/>
            <person name="Xu M."/>
            <person name="Wu Y."/>
            <person name="Deng Y."/>
            <person name="Zhang C."/>
            <person name="Bonizzoni M."/>
            <person name="Dermauw W."/>
            <person name="Vontas J."/>
            <person name="Armbruster P."/>
            <person name="Huang X."/>
            <person name="Yang Y."/>
            <person name="Zhang H."/>
            <person name="He W."/>
            <person name="Peng H."/>
            <person name="Liu Y."/>
            <person name="Wu K."/>
            <person name="Chen J."/>
            <person name="Lirakis M."/>
            <person name="Topalis P."/>
            <person name="Van Leeuwen T."/>
            <person name="Hall A.B."/>
            <person name="Jiang X."/>
            <person name="Thorpe C."/>
            <person name="Mueller R.L."/>
            <person name="Sun C."/>
            <person name="Waterhouse R.M."/>
            <person name="Yan G."/>
            <person name="Tu Z.J."/>
            <person name="Fang X."/>
            <person name="James A.A."/>
        </authorList>
    </citation>
    <scope>NUCLEOTIDE SEQUENCE [LARGE SCALE GENOMIC DNA]</scope>
    <source>
        <strain evidence="10">Foshan</strain>
    </source>
</reference>
<comment type="subcellular location">
    <subcellularLocation>
        <location evidence="1">Secreted</location>
    </subcellularLocation>
</comment>
<evidence type="ECO:0000256" key="2">
    <source>
        <dbReference type="ARBA" id="ARBA00008098"/>
    </source>
</evidence>
<accession>A0ABM1ZV02</accession>
<dbReference type="InterPro" id="IPR036728">
    <property type="entry name" value="PBP_GOBP_sf"/>
</dbReference>
<feature type="chain" id="PRO_5047315528" evidence="8">
    <location>
        <begin position="18"/>
        <end position="234"/>
    </location>
</feature>
<dbReference type="Gene3D" id="1.10.238.270">
    <property type="match status" value="1"/>
</dbReference>
<keyword evidence="10" id="KW-1185">Reference proteome</keyword>
<keyword evidence="6" id="KW-0552">Olfaction</keyword>
<dbReference type="GeneID" id="109397425"/>
<evidence type="ECO:0000256" key="5">
    <source>
        <dbReference type="ARBA" id="ARBA00022606"/>
    </source>
</evidence>
<dbReference type="InterPro" id="IPR052295">
    <property type="entry name" value="Odorant-binding_protein"/>
</dbReference>
<feature type="signal peptide" evidence="8">
    <location>
        <begin position="1"/>
        <end position="17"/>
    </location>
</feature>
<evidence type="ECO:0000256" key="1">
    <source>
        <dbReference type="ARBA" id="ARBA00004613"/>
    </source>
</evidence>
<evidence type="ECO:0000256" key="3">
    <source>
        <dbReference type="ARBA" id="ARBA00022448"/>
    </source>
</evidence>
<keyword evidence="3" id="KW-0813">Transport</keyword>
<keyword evidence="8" id="KW-0732">Signal</keyword>
<dbReference type="RefSeq" id="XP_062715555.1">
    <property type="nucleotide sequence ID" value="XM_062859571.1"/>
</dbReference>
<sequence>MILVFLLLALFVGNAVSYDFQDPYFNDLLLEDLMVLQGRPALTTRASDSEESQLQYTCCNYLNEENFSKLQQTQIVCYVEHTLLSATKTKSGRAVTPVDMFSCDRLSKLKEQYICAADCVARKENITDASGSLLGSDVLVQFVSQYYAPEVFSDDQIKEFVDTCLGEQKTDGAETTPTNAKCNPSSARFGYCMWRRTILSCPTERQDTSPACDNLRDKLLYQEAKYLSDETRRR</sequence>
<dbReference type="PANTHER" id="PTHR21066">
    <property type="entry name" value="ODORANT-BINDING PROTEIN 59A-RELATED"/>
    <property type="match status" value="1"/>
</dbReference>
<dbReference type="SUPFAM" id="SSF47565">
    <property type="entry name" value="Insect pheromone/odorant-binding proteins"/>
    <property type="match status" value="1"/>
</dbReference>
<keyword evidence="5" id="KW-0716">Sensory transduction</keyword>
<name>A0ABM1ZV02_AEDAL</name>
<comment type="similarity">
    <text evidence="2">Belongs to the PBP/GOBP family.</text>
</comment>
<keyword evidence="4" id="KW-0964">Secreted</keyword>
<evidence type="ECO:0000313" key="10">
    <source>
        <dbReference type="Proteomes" id="UP000069940"/>
    </source>
</evidence>